<dbReference type="Proteomes" id="UP000827092">
    <property type="component" value="Unassembled WGS sequence"/>
</dbReference>
<dbReference type="Gene3D" id="3.30.40.10">
    <property type="entry name" value="Zinc/RING finger domain, C3HC4 (zinc finger)"/>
    <property type="match status" value="2"/>
</dbReference>
<evidence type="ECO:0000259" key="6">
    <source>
        <dbReference type="PROSITE" id="PS50016"/>
    </source>
</evidence>
<dbReference type="PROSITE" id="PS51805">
    <property type="entry name" value="EPHD"/>
    <property type="match status" value="1"/>
</dbReference>
<feature type="compositionally biased region" description="Polar residues" evidence="5">
    <location>
        <begin position="376"/>
        <end position="390"/>
    </location>
</feature>
<reference evidence="8 9" key="1">
    <citation type="journal article" date="2022" name="Nat. Ecol. Evol.">
        <title>A masculinizing supergene underlies an exaggerated male reproductive morph in a spider.</title>
        <authorList>
            <person name="Hendrickx F."/>
            <person name="De Corte Z."/>
            <person name="Sonet G."/>
            <person name="Van Belleghem S.M."/>
            <person name="Kostlbacher S."/>
            <person name="Vangestel C."/>
        </authorList>
    </citation>
    <scope>NUCLEOTIDE SEQUENCE [LARGE SCALE GENOMIC DNA]</scope>
    <source>
        <strain evidence="8">W744_W776</strain>
    </source>
</reference>
<evidence type="ECO:0000256" key="2">
    <source>
        <dbReference type="ARBA" id="ARBA00022771"/>
    </source>
</evidence>
<dbReference type="InterPro" id="IPR019787">
    <property type="entry name" value="Znf_PHD-finger"/>
</dbReference>
<dbReference type="InterPro" id="IPR001965">
    <property type="entry name" value="Znf_PHD"/>
</dbReference>
<gene>
    <name evidence="8" type="ORF">JTE90_010775</name>
</gene>
<evidence type="ECO:0000313" key="9">
    <source>
        <dbReference type="Proteomes" id="UP000827092"/>
    </source>
</evidence>
<dbReference type="InterPro" id="IPR034732">
    <property type="entry name" value="EPHD"/>
</dbReference>
<dbReference type="InterPro" id="IPR019786">
    <property type="entry name" value="Zinc_finger_PHD-type_CS"/>
</dbReference>
<name>A0AAV6TX07_9ARAC</name>
<dbReference type="GO" id="GO:0006357">
    <property type="term" value="P:regulation of transcription by RNA polymerase II"/>
    <property type="evidence" value="ECO:0007669"/>
    <property type="project" value="TreeGrafter"/>
</dbReference>
<dbReference type="EMBL" id="JAFNEN010000866">
    <property type="protein sequence ID" value="KAG8176565.1"/>
    <property type="molecule type" value="Genomic_DNA"/>
</dbReference>
<dbReference type="InterPro" id="IPR013083">
    <property type="entry name" value="Znf_RING/FYVE/PHD"/>
</dbReference>
<dbReference type="GO" id="GO:0008270">
    <property type="term" value="F:zinc ion binding"/>
    <property type="evidence" value="ECO:0007669"/>
    <property type="project" value="UniProtKB-KW"/>
</dbReference>
<keyword evidence="1" id="KW-0479">Metal-binding</keyword>
<feature type="compositionally biased region" description="Basic residues" evidence="5">
    <location>
        <begin position="426"/>
        <end position="439"/>
    </location>
</feature>
<comment type="caution">
    <text evidence="8">The sequence shown here is derived from an EMBL/GenBank/DDBJ whole genome shotgun (WGS) entry which is preliminary data.</text>
</comment>
<feature type="compositionally biased region" description="Polar residues" evidence="5">
    <location>
        <begin position="440"/>
        <end position="453"/>
    </location>
</feature>
<dbReference type="CDD" id="cd15492">
    <property type="entry name" value="PHD_BRPF_JADE_like"/>
    <property type="match status" value="1"/>
</dbReference>
<dbReference type="Pfam" id="PF13832">
    <property type="entry name" value="zf-HC5HC2H_2"/>
    <property type="match status" value="1"/>
</dbReference>
<evidence type="ECO:0000259" key="7">
    <source>
        <dbReference type="PROSITE" id="PS51805"/>
    </source>
</evidence>
<evidence type="ECO:0000256" key="3">
    <source>
        <dbReference type="ARBA" id="ARBA00022833"/>
    </source>
</evidence>
<evidence type="ECO:0000256" key="4">
    <source>
        <dbReference type="PROSITE-ProRule" id="PRU00146"/>
    </source>
</evidence>
<feature type="region of interest" description="Disordered" evidence="5">
    <location>
        <begin position="376"/>
        <end position="460"/>
    </location>
</feature>
<feature type="domain" description="PHD-type" evidence="6">
    <location>
        <begin position="5"/>
        <end position="55"/>
    </location>
</feature>
<proteinExistence type="predicted"/>
<feature type="domain" description="PHD-type" evidence="7">
    <location>
        <begin position="57"/>
        <end position="172"/>
    </location>
</feature>
<keyword evidence="9" id="KW-1185">Reference proteome</keyword>
<dbReference type="SMART" id="SM00249">
    <property type="entry name" value="PHD"/>
    <property type="match status" value="2"/>
</dbReference>
<organism evidence="8 9">
    <name type="scientific">Oedothorax gibbosus</name>
    <dbReference type="NCBI Taxonomy" id="931172"/>
    <lineage>
        <taxon>Eukaryota</taxon>
        <taxon>Metazoa</taxon>
        <taxon>Ecdysozoa</taxon>
        <taxon>Arthropoda</taxon>
        <taxon>Chelicerata</taxon>
        <taxon>Arachnida</taxon>
        <taxon>Araneae</taxon>
        <taxon>Araneomorphae</taxon>
        <taxon>Entelegynae</taxon>
        <taxon>Araneoidea</taxon>
        <taxon>Linyphiidae</taxon>
        <taxon>Erigoninae</taxon>
        <taxon>Oedothorax</taxon>
    </lineage>
</organism>
<dbReference type="InterPro" id="IPR050701">
    <property type="entry name" value="Histone_Mod_Regulator"/>
</dbReference>
<dbReference type="AlphaFoldDB" id="A0AAV6TX07"/>
<evidence type="ECO:0000256" key="1">
    <source>
        <dbReference type="ARBA" id="ARBA00022723"/>
    </source>
</evidence>
<protein>
    <submittedName>
        <fullName evidence="8">Uncharacterized protein</fullName>
    </submittedName>
</protein>
<dbReference type="PROSITE" id="PS50016">
    <property type="entry name" value="ZF_PHD_2"/>
    <property type="match status" value="1"/>
</dbReference>
<keyword evidence="3" id="KW-0862">Zinc</keyword>
<accession>A0AAV6TX07</accession>
<evidence type="ECO:0000256" key="5">
    <source>
        <dbReference type="SAM" id="MobiDB-lite"/>
    </source>
</evidence>
<dbReference type="SUPFAM" id="SSF57903">
    <property type="entry name" value="FYVE/PHD zinc finger"/>
    <property type="match status" value="1"/>
</dbReference>
<dbReference type="InterPro" id="IPR011011">
    <property type="entry name" value="Znf_FYVE_PHD"/>
</dbReference>
<dbReference type="PANTHER" id="PTHR13793:SF160">
    <property type="entry name" value="PHD FINGER PROTEIN RHINOCEROS"/>
    <property type="match status" value="1"/>
</dbReference>
<sequence>MDEEDVPCDVCRSTEVEPDNNIIFCDTCDIAVHQACYGVEEIPSGSWLCKPCENNVQPTCIFCKQKKGAMKKTVNERWAHVNCTLWIPETNFAIPETMDIIQNVEKIPKSRWGLSCFICRVKGGACIQCYIPTCKTAYHVTCGYNNGLHMKMEDIVTSESEIIFQSFCRKHTQNMSSLGKKKRNSTEDKIVDQFPSNTASIDSTTKAHSNKKFRSYLEELKEGVQPNLEQNISMVNVISEEVEENVELESPTSTSKNVSDSNGIDITNFKNVKVKEEKEFFFNLSNPSTTEDNVNDKVTVEKVINQSMGPNESGNQLLVHHNMTNRTYVGTFLVGKATARKSCASPNNVQVTVQNKMQRIILNKSREIMGNKVQGVTPNKVQGTLNNKVQGENPKNKVKKVRQLSKILPKKIVKERKTPNMQQQKAKGKKPKTPPKRKVNQSPVANGSKTGPVSSPKLKKQANSNLTLNHLTVTPPNVLAQNNDQNLSHLGHPVAMFTNNSQYLPQSSTSMEIGTMMQNLPSSSTISNGSNLCAFLGYLGTLLQSLPMKKSLQVQKKVVALVLKEHNVSSSDDISDVYISDDSSTD</sequence>
<dbReference type="PANTHER" id="PTHR13793">
    <property type="entry name" value="PHD FINGER PROTEINS"/>
    <property type="match status" value="1"/>
</dbReference>
<feature type="compositionally biased region" description="Basic residues" evidence="5">
    <location>
        <begin position="396"/>
        <end position="414"/>
    </location>
</feature>
<keyword evidence="2 4" id="KW-0863">Zinc-finger</keyword>
<evidence type="ECO:0000313" key="8">
    <source>
        <dbReference type="EMBL" id="KAG8176565.1"/>
    </source>
</evidence>
<dbReference type="Pfam" id="PF13831">
    <property type="entry name" value="PHD_2"/>
    <property type="match status" value="1"/>
</dbReference>
<dbReference type="PROSITE" id="PS01359">
    <property type="entry name" value="ZF_PHD_1"/>
    <property type="match status" value="1"/>
</dbReference>